<keyword evidence="16" id="KW-0479">Metal-binding</keyword>
<evidence type="ECO:0000256" key="15">
    <source>
        <dbReference type="ARBA" id="ARBA00022707"/>
    </source>
</evidence>
<keyword evidence="32" id="KW-0175">Coiled coil</keyword>
<dbReference type="GO" id="GO:0072494">
    <property type="term" value="C:host multivesicular body"/>
    <property type="evidence" value="ECO:0007669"/>
    <property type="project" value="UniProtKB-SubCell"/>
</dbReference>
<evidence type="ECO:0000256" key="21">
    <source>
        <dbReference type="ARBA" id="ARBA00022844"/>
    </source>
</evidence>
<comment type="subcellular location">
    <subcellularLocation>
        <location evidence="3">Host cell membrane</location>
        <topology evidence="3">Lipid-anchor</topology>
    </subcellularLocation>
    <subcellularLocation>
        <location evidence="2">Host cytoplasm</location>
    </subcellularLocation>
    <subcellularLocation>
        <location evidence="4">Host endosome</location>
        <location evidence="4">Host multivesicular body</location>
    </subcellularLocation>
    <subcellularLocation>
        <location evidence="1">Host nucleus</location>
    </subcellularLocation>
    <subcellularLocation>
        <location evidence="30">Virion membrane</location>
        <topology evidence="30">Lipid-anchor</topology>
    </subcellularLocation>
</comment>
<dbReference type="Pfam" id="PF08705">
    <property type="entry name" value="Gag_p6"/>
    <property type="match status" value="1"/>
</dbReference>
<dbReference type="InterPro" id="IPR014817">
    <property type="entry name" value="Gag_p6"/>
</dbReference>
<dbReference type="InterPro" id="IPR000071">
    <property type="entry name" value="Lentvrl_matrix_N"/>
</dbReference>
<evidence type="ECO:0000256" key="30">
    <source>
        <dbReference type="ARBA" id="ARBA00037826"/>
    </source>
</evidence>
<organism evidence="35">
    <name type="scientific">Human immunodeficiency virus type 1</name>
    <name type="common">HIV-1</name>
    <dbReference type="NCBI Taxonomy" id="11676"/>
    <lineage>
        <taxon>Viruses</taxon>
        <taxon>Riboviria</taxon>
        <taxon>Pararnavirae</taxon>
        <taxon>Artverviricota</taxon>
        <taxon>Revtraviricetes</taxon>
        <taxon>Ortervirales</taxon>
        <taxon>Retroviridae</taxon>
        <taxon>Orthoretrovirinae</taxon>
        <taxon>Lentivirus</taxon>
        <taxon>Lentivirus humimdef1</taxon>
    </lineage>
</organism>
<dbReference type="PROSITE" id="PS50158">
    <property type="entry name" value="ZF_CCHC"/>
    <property type="match status" value="2"/>
</dbReference>
<evidence type="ECO:0000313" key="35">
    <source>
        <dbReference type="EMBL" id="QDR91240.1"/>
    </source>
</evidence>
<keyword evidence="10" id="KW-0167">Capsid protein</keyword>
<evidence type="ECO:0000256" key="19">
    <source>
        <dbReference type="ARBA" id="ARBA00022771"/>
    </source>
</evidence>
<reference evidence="35" key="1">
    <citation type="submission" date="2019-06" db="EMBL/GenBank/DDBJ databases">
        <title>The Replication-Competent HIV-1 Latent Reservoir is Primarily Established Near the Time of Therapy Initiation.</title>
        <authorList>
            <person name="Abrahams M.-R."/>
            <person name="Joseph S.B."/>
            <person name="Garrett N."/>
            <person name="Tyers L."/>
            <person name="Moeser M.J."/>
            <person name="Archin N."/>
            <person name="Council O.D."/>
            <person name="Matten D."/>
            <person name="Zhou S."/>
            <person name="Doolabh D."/>
            <person name="Anthony C."/>
            <person name="Goonetilleke N."/>
            <person name="Karim S.A."/>
            <person name="Margolis D.M."/>
            <person name="Pond S.K."/>
            <person name="Williamson C."/>
            <person name="Swanstrom R."/>
        </authorList>
    </citation>
    <scope>NUCLEOTIDE SEQUENCE</scope>
    <source>
        <strain evidence="35">CAP217-B-W18</strain>
    </source>
</reference>
<feature type="domain" description="CCHC-type" evidence="34">
    <location>
        <begin position="410"/>
        <end position="425"/>
    </location>
</feature>
<evidence type="ECO:0000256" key="10">
    <source>
        <dbReference type="ARBA" id="ARBA00022561"/>
    </source>
</evidence>
<keyword evidence="24" id="KW-1039">Host endosome</keyword>
<dbReference type="GO" id="GO:0020002">
    <property type="term" value="C:host cell plasma membrane"/>
    <property type="evidence" value="ECO:0007669"/>
    <property type="project" value="UniProtKB-SubCell"/>
</dbReference>
<keyword evidence="12" id="KW-0945">Host-virus interaction</keyword>
<feature type="coiled-coil region" evidence="32">
    <location>
        <begin position="94"/>
        <end position="124"/>
    </location>
</feature>
<evidence type="ECO:0000256" key="28">
    <source>
        <dbReference type="ARBA" id="ARBA00023288"/>
    </source>
</evidence>
<evidence type="ECO:0000256" key="25">
    <source>
        <dbReference type="ARBA" id="ARBA00023086"/>
    </source>
</evidence>
<evidence type="ECO:0000259" key="34">
    <source>
        <dbReference type="PROSITE" id="PS50158"/>
    </source>
</evidence>
<keyword evidence="15" id="KW-0519">Myristate</keyword>
<evidence type="ECO:0000256" key="7">
    <source>
        <dbReference type="ARBA" id="ARBA00022462"/>
    </source>
</evidence>
<dbReference type="InterPro" id="IPR010999">
    <property type="entry name" value="Retrovr_matrix"/>
</dbReference>
<evidence type="ECO:0000256" key="14">
    <source>
        <dbReference type="ARBA" id="ARBA00022637"/>
    </source>
</evidence>
<dbReference type="InterPro" id="IPR008916">
    <property type="entry name" value="Retrov_capsid_C"/>
</dbReference>
<evidence type="ECO:0000256" key="24">
    <source>
        <dbReference type="ARBA" id="ARBA00023046"/>
    </source>
</evidence>
<dbReference type="SMART" id="SM00343">
    <property type="entry name" value="ZnF_C2HC"/>
    <property type="match status" value="2"/>
</dbReference>
<evidence type="ECO:0000256" key="33">
    <source>
        <dbReference type="SAM" id="MobiDB-lite"/>
    </source>
</evidence>
<evidence type="ECO:0000256" key="32">
    <source>
        <dbReference type="SAM" id="Coils"/>
    </source>
</evidence>
<dbReference type="InterPro" id="IPR050195">
    <property type="entry name" value="Primate_lentivir_Gag_pol-like"/>
</dbReference>
<dbReference type="PRINTS" id="PR00234">
    <property type="entry name" value="HIV1MATRIX"/>
</dbReference>
<dbReference type="Gene3D" id="4.10.60.10">
    <property type="entry name" value="Zinc finger, CCHC-type"/>
    <property type="match status" value="1"/>
</dbReference>
<dbReference type="InterPro" id="IPR008919">
    <property type="entry name" value="Retrov_capsid_N"/>
</dbReference>
<evidence type="ECO:0000256" key="22">
    <source>
        <dbReference type="ARBA" id="ARBA00022870"/>
    </source>
</evidence>
<dbReference type="GO" id="GO:0039702">
    <property type="term" value="P:viral budding via host ESCRT complex"/>
    <property type="evidence" value="ECO:0007669"/>
    <property type="project" value="UniProtKB-KW"/>
</dbReference>
<evidence type="ECO:0000256" key="16">
    <source>
        <dbReference type="ARBA" id="ARBA00022723"/>
    </source>
</evidence>
<keyword evidence="17" id="KW-0677">Repeat</keyword>
<dbReference type="GO" id="GO:0005198">
    <property type="term" value="F:structural molecule activity"/>
    <property type="evidence" value="ECO:0007669"/>
    <property type="project" value="InterPro"/>
</dbReference>
<evidence type="ECO:0000256" key="4">
    <source>
        <dbReference type="ARBA" id="ARBA00004560"/>
    </source>
</evidence>
<protein>
    <recommendedName>
        <fullName evidence="6">Gag polyprotein</fullName>
    </recommendedName>
    <alternativeName>
        <fullName evidence="29">Pr55Gag</fullName>
    </alternativeName>
</protein>
<dbReference type="GO" id="GO:0003723">
    <property type="term" value="F:RNA binding"/>
    <property type="evidence" value="ECO:0007669"/>
    <property type="project" value="UniProtKB-KW"/>
</dbReference>
<keyword evidence="18" id="KW-0688">Ribosomal frameshifting</keyword>
<dbReference type="Pfam" id="PF00540">
    <property type="entry name" value="Gag_p17"/>
    <property type="match status" value="1"/>
</dbReference>
<evidence type="ECO:0000256" key="18">
    <source>
        <dbReference type="ARBA" id="ARBA00022758"/>
    </source>
</evidence>
<evidence type="ECO:0000256" key="27">
    <source>
        <dbReference type="ARBA" id="ARBA00023200"/>
    </source>
</evidence>
<dbReference type="InterPro" id="IPR001878">
    <property type="entry name" value="Znf_CCHC"/>
</dbReference>
<proteinExistence type="inferred from homology"/>
<dbReference type="InterPro" id="IPR045345">
    <property type="entry name" value="Gag_p24_C"/>
</dbReference>
<evidence type="ECO:0000256" key="20">
    <source>
        <dbReference type="ARBA" id="ARBA00022833"/>
    </source>
</evidence>
<keyword evidence="25" id="KW-0543">Viral nucleoprotein</keyword>
<evidence type="ECO:0000256" key="1">
    <source>
        <dbReference type="ARBA" id="ARBA00004147"/>
    </source>
</evidence>
<evidence type="ECO:0000256" key="6">
    <source>
        <dbReference type="ARBA" id="ARBA00019628"/>
    </source>
</evidence>
<gene>
    <name evidence="35" type="primary">gag</name>
</gene>
<organismHost>
    <name type="scientific">Homo sapiens</name>
    <name type="common">Human</name>
    <dbReference type="NCBI Taxonomy" id="9606"/>
</organismHost>
<keyword evidence="14" id="KW-1198">Viral budding</keyword>
<dbReference type="InterPro" id="IPR036875">
    <property type="entry name" value="Znf_CCHC_sf"/>
</dbReference>
<dbReference type="GO" id="GO:0019013">
    <property type="term" value="C:viral nucleocapsid"/>
    <property type="evidence" value="ECO:0007669"/>
    <property type="project" value="UniProtKB-KW"/>
</dbReference>
<keyword evidence="13" id="KW-1188">Viral release from host cell</keyword>
<evidence type="ECO:0000256" key="5">
    <source>
        <dbReference type="ARBA" id="ARBA00008364"/>
    </source>
</evidence>
<keyword evidence="19 31" id="KW-0863">Zinc-finger</keyword>
<dbReference type="Pfam" id="PF19317">
    <property type="entry name" value="Gag_p24_C"/>
    <property type="match status" value="1"/>
</dbReference>
<dbReference type="EMBL" id="MN097588">
    <property type="protein sequence ID" value="QDR91240.1"/>
    <property type="molecule type" value="Genomic_RNA"/>
</dbReference>
<evidence type="ECO:0000256" key="8">
    <source>
        <dbReference type="ARBA" id="ARBA00022511"/>
    </source>
</evidence>
<evidence type="ECO:0000256" key="2">
    <source>
        <dbReference type="ARBA" id="ARBA00004192"/>
    </source>
</evidence>
<dbReference type="FunFam" id="1.10.1200.30:FF:000001">
    <property type="entry name" value="Gag polyprotein"/>
    <property type="match status" value="1"/>
</dbReference>
<dbReference type="FunFam" id="4.10.60.10:FF:000001">
    <property type="entry name" value="Gag polyprotein"/>
    <property type="match status" value="1"/>
</dbReference>
<dbReference type="SUPFAM" id="SSF47836">
    <property type="entry name" value="Retroviral matrix proteins"/>
    <property type="match status" value="1"/>
</dbReference>
<keyword evidence="27" id="KW-1035">Host cytoplasm</keyword>
<keyword evidence="9" id="KW-0597">Phosphoprotein</keyword>
<dbReference type="Gene3D" id="1.10.375.10">
    <property type="entry name" value="Human Immunodeficiency Virus Type 1 Capsid Protein"/>
    <property type="match status" value="1"/>
</dbReference>
<evidence type="ECO:0000256" key="31">
    <source>
        <dbReference type="PROSITE-ProRule" id="PRU00047"/>
    </source>
</evidence>
<dbReference type="Pfam" id="PF00098">
    <property type="entry name" value="zf-CCHC"/>
    <property type="match status" value="2"/>
</dbReference>
<name>A0A517ENX7_HV1</name>
<sequence length="493" mass="55362">MGARASVLRGEKLDKWEKIRLRPGGKKHYMLKHLVWASRELERFALNPGLLETSEGCAQIIKQLQPALQTGTEELRSLYNTVATLYCVHKKIDVRDTKEALDKVEEEQNKCQQKMQQAEAADKEKVSQNYPIVQNLQGQMVHQALSPRTLNAWVKVIEEKAFSPEVIPMFTALSEGATPQDLNTMLNTVGGHQAAMQMLKDTINEEAAEWDRVHPVHAGPVAPGQMREPRGSDIAGTTSNLQEQIAWMTSNPPIPVGDIYKRWIILGLNKIVRMYSPVSILDIRQGPKEPFRDYVDRFFKTLRAEQASQEVKNWMTDTLLVQNANPDCKTILRALGPGATLEEMMTACQGVGGPGHKARVLAEAMSQANNINIMMQKGNFKGSKRIVKCFNCGKEGHIARNCRAPRKKGCWKCGKEGHQMKDCTERQANFLGRIWPSHKGRPGNFLQSRPEPTAPPAESFRFEETTPDLKQESKDREPLTSLKSLFGSDPLSQ</sequence>
<dbReference type="InterPro" id="IPR012344">
    <property type="entry name" value="Matrix_HIV/RSV_N"/>
</dbReference>
<dbReference type="SUPFAM" id="SSF57756">
    <property type="entry name" value="Retrovirus zinc finger-like domains"/>
    <property type="match status" value="1"/>
</dbReference>
<dbReference type="GO" id="GO:0042025">
    <property type="term" value="C:host cell nucleus"/>
    <property type="evidence" value="ECO:0007669"/>
    <property type="project" value="UniProtKB-SubCell"/>
</dbReference>
<accession>A0A517ENX7</accession>
<keyword evidence="26" id="KW-0472">Membrane</keyword>
<feature type="domain" description="CCHC-type" evidence="34">
    <location>
        <begin position="388"/>
        <end position="403"/>
    </location>
</feature>
<dbReference type="SUPFAM" id="SSF47943">
    <property type="entry name" value="Retrovirus capsid protein, N-terminal core domain"/>
    <property type="match status" value="1"/>
</dbReference>
<dbReference type="GO" id="GO:0075523">
    <property type="term" value="P:viral translational frameshifting"/>
    <property type="evidence" value="ECO:0007669"/>
    <property type="project" value="UniProtKB-KW"/>
</dbReference>
<evidence type="ECO:0000256" key="13">
    <source>
        <dbReference type="ARBA" id="ARBA00022612"/>
    </source>
</evidence>
<dbReference type="SUPFAM" id="SSF47353">
    <property type="entry name" value="Retrovirus capsid dimerization domain-like"/>
    <property type="match status" value="1"/>
</dbReference>
<dbReference type="Gene3D" id="6.10.250.390">
    <property type="match status" value="1"/>
</dbReference>
<evidence type="ECO:0000256" key="23">
    <source>
        <dbReference type="ARBA" id="ARBA00022884"/>
    </source>
</evidence>
<feature type="region of interest" description="Disordered" evidence="33">
    <location>
        <begin position="439"/>
        <end position="493"/>
    </location>
</feature>
<evidence type="ECO:0000256" key="9">
    <source>
        <dbReference type="ARBA" id="ARBA00022553"/>
    </source>
</evidence>
<evidence type="ECO:0000256" key="3">
    <source>
        <dbReference type="ARBA" id="ARBA00004425"/>
    </source>
</evidence>
<dbReference type="GO" id="GO:0008270">
    <property type="term" value="F:zinc ion binding"/>
    <property type="evidence" value="ECO:0007669"/>
    <property type="project" value="UniProtKB-KW"/>
</dbReference>
<keyword evidence="28" id="KW-0449">Lipoprotein</keyword>
<dbReference type="PANTHER" id="PTHR40389:SF4">
    <property type="match status" value="1"/>
</dbReference>
<comment type="similarity">
    <text evidence="5">Belongs to the primate lentivirus group gag polyprotein family.</text>
</comment>
<dbReference type="GO" id="GO:0055036">
    <property type="term" value="C:virion membrane"/>
    <property type="evidence" value="ECO:0007669"/>
    <property type="project" value="UniProtKB-SubCell"/>
</dbReference>
<evidence type="ECO:0000256" key="26">
    <source>
        <dbReference type="ARBA" id="ARBA00023136"/>
    </source>
</evidence>
<dbReference type="Gene3D" id="1.10.1200.30">
    <property type="match status" value="1"/>
</dbReference>
<dbReference type="PANTHER" id="PTHR40389">
    <property type="entry name" value="ENDOGENOUS RETROVIRUS GROUP K MEMBER 24 GAG POLYPROTEIN-RELATED"/>
    <property type="match status" value="1"/>
</dbReference>
<evidence type="ECO:0000256" key="29">
    <source>
        <dbReference type="ARBA" id="ARBA00031060"/>
    </source>
</evidence>
<evidence type="ECO:0000256" key="12">
    <source>
        <dbReference type="ARBA" id="ARBA00022581"/>
    </source>
</evidence>
<keyword evidence="22" id="KW-1043">Host membrane</keyword>
<keyword evidence="11" id="KW-1048">Host nucleus</keyword>
<dbReference type="FunFam" id="1.10.375.10:FF:000001">
    <property type="entry name" value="Gag polyprotein"/>
    <property type="match status" value="1"/>
</dbReference>
<keyword evidence="20" id="KW-0862">Zinc</keyword>
<evidence type="ECO:0000256" key="17">
    <source>
        <dbReference type="ARBA" id="ARBA00022737"/>
    </source>
</evidence>
<dbReference type="Gene3D" id="1.20.5.760">
    <property type="entry name" value="Single helix bin"/>
    <property type="match status" value="1"/>
</dbReference>
<keyword evidence="23" id="KW-0694">RNA-binding</keyword>
<feature type="compositionally biased region" description="Basic and acidic residues" evidence="33">
    <location>
        <begin position="460"/>
        <end position="478"/>
    </location>
</feature>
<evidence type="ECO:0000256" key="11">
    <source>
        <dbReference type="ARBA" id="ARBA00022562"/>
    </source>
</evidence>
<keyword evidence="21" id="KW-0946">Virion</keyword>
<keyword evidence="7" id="KW-1187">Viral budding via the host ESCRT complexes</keyword>
<dbReference type="Gene3D" id="1.10.150.90">
    <property type="entry name" value="Immunodeficiency lentiviruses, gag gene matrix protein p17"/>
    <property type="match status" value="1"/>
</dbReference>
<keyword evidence="8" id="KW-1032">Host cell membrane</keyword>